<feature type="chain" id="PRO_5041278050" evidence="2">
    <location>
        <begin position="24"/>
        <end position="877"/>
    </location>
</feature>
<gene>
    <name evidence="3" type="ORF">EVOR1521_LOCUS24848</name>
</gene>
<name>A0AA36JAN3_9DINO</name>
<dbReference type="Proteomes" id="UP001178507">
    <property type="component" value="Unassembled WGS sequence"/>
</dbReference>
<evidence type="ECO:0000256" key="2">
    <source>
        <dbReference type="SAM" id="SignalP"/>
    </source>
</evidence>
<feature type="signal peptide" evidence="2">
    <location>
        <begin position="1"/>
        <end position="23"/>
    </location>
</feature>
<keyword evidence="4" id="KW-1185">Reference proteome</keyword>
<evidence type="ECO:0000256" key="1">
    <source>
        <dbReference type="SAM" id="Coils"/>
    </source>
</evidence>
<evidence type="ECO:0000313" key="3">
    <source>
        <dbReference type="EMBL" id="CAJ1401760.1"/>
    </source>
</evidence>
<dbReference type="SUPFAM" id="SSF57997">
    <property type="entry name" value="Tropomyosin"/>
    <property type="match status" value="1"/>
</dbReference>
<protein>
    <submittedName>
        <fullName evidence="3">Uncharacterized protein</fullName>
    </submittedName>
</protein>
<sequence>MAMMRTRTKSRGMCLCLLGIALALLVQPSTDFARGVPGLKDSILAKRHPLHAGVARRAGAAQEDNSGQDWRDLEEAADQRMRAEFVEEDLLLARQQLQFALEEQETAQAQVATAQEQVATAQEQEAIAVRRLARAEESGDAKKVQAAERKVQVAERKVERAKKEVQEAERKVEKAKKEVEKAERKVERAKKEVKEAKASGRTKESEVDIAEALAEMLFNTTDTQWPLVSAKYSAASSSIIDLSRGAFRGVLPVGKEDKAQLLDRQEEVAFIVQQLKMRADDLKGRMGTDKRASPAMVVAQAPGSGKSHFLAKLGEQLPSLYDLEGNNQTPIVSAFTYNSGMSTALKHESGKTDVLADLALRIIYGAARHMTENGCQCCSWDGFLHELRSARRNEILATLRSDPTFAVKLLRNWYGARPLVILADEVGKSEDEAAVRHCLCNSMDTWGGQAFVVMSALSEYDELKAMFNGSQRDYHILALRTLDCDTFRLFSAMLQKLNDKQNASVKRNILEYRIALAWGTTGGYARAVEILAEYIGRAELGAGLVLKMALDHLAKVNHPLPPSFTLEVLEEVLAVWEDDSRMFSLDKLLAYSARFAKAIYTGSVLLESLQLGAGYYPTVASWHAAQLFCSPVRREKELLGILPRCRKLMEMAGQAYKSKVAAVNQDEELEIIKQASAYLTEVAAAFGVMIAIVKKYEKLPPALLQGACQSICDIGFDDSLAQKSDLATRGEEDAPQKLKALDFVIYCKDKQALVAVQVKSDTPSNRKTAPVDVSVAWMRREVDCEPENDADDEASDVERPDMPGFEWLRDFQKASLPTKKLCLLPLRICRRLALALTRHLTCLTCPVAFLASICGKAFRVSHNLQWPDELRLLELGA</sequence>
<dbReference type="EMBL" id="CAUJNA010003430">
    <property type="protein sequence ID" value="CAJ1401760.1"/>
    <property type="molecule type" value="Genomic_DNA"/>
</dbReference>
<organism evidence="3 4">
    <name type="scientific">Effrenium voratum</name>
    <dbReference type="NCBI Taxonomy" id="2562239"/>
    <lineage>
        <taxon>Eukaryota</taxon>
        <taxon>Sar</taxon>
        <taxon>Alveolata</taxon>
        <taxon>Dinophyceae</taxon>
        <taxon>Suessiales</taxon>
        <taxon>Symbiodiniaceae</taxon>
        <taxon>Effrenium</taxon>
    </lineage>
</organism>
<reference evidence="3" key="1">
    <citation type="submission" date="2023-08" db="EMBL/GenBank/DDBJ databases">
        <authorList>
            <person name="Chen Y."/>
            <person name="Shah S."/>
            <person name="Dougan E. K."/>
            <person name="Thang M."/>
            <person name="Chan C."/>
        </authorList>
    </citation>
    <scope>NUCLEOTIDE SEQUENCE</scope>
</reference>
<evidence type="ECO:0000313" key="4">
    <source>
        <dbReference type="Proteomes" id="UP001178507"/>
    </source>
</evidence>
<keyword evidence="1" id="KW-0175">Coiled coil</keyword>
<proteinExistence type="predicted"/>
<accession>A0AA36JAN3</accession>
<dbReference type="AlphaFoldDB" id="A0AA36JAN3"/>
<keyword evidence="2" id="KW-0732">Signal</keyword>
<feature type="coiled-coil region" evidence="1">
    <location>
        <begin position="83"/>
        <end position="206"/>
    </location>
</feature>
<comment type="caution">
    <text evidence="3">The sequence shown here is derived from an EMBL/GenBank/DDBJ whole genome shotgun (WGS) entry which is preliminary data.</text>
</comment>